<evidence type="ECO:0008006" key="4">
    <source>
        <dbReference type="Google" id="ProtNLM"/>
    </source>
</evidence>
<evidence type="ECO:0000313" key="3">
    <source>
        <dbReference type="Proteomes" id="UP001365542"/>
    </source>
</evidence>
<comment type="similarity">
    <text evidence="1">Belongs to the complex I LYR family.</text>
</comment>
<evidence type="ECO:0000256" key="1">
    <source>
        <dbReference type="ARBA" id="ARBA00009508"/>
    </source>
</evidence>
<dbReference type="CDD" id="cd20265">
    <property type="entry name" value="Complex1_LYR_ETFRF1_LYRM5"/>
    <property type="match status" value="1"/>
</dbReference>
<dbReference type="EMBL" id="JAVHJO010000001">
    <property type="protein sequence ID" value="KAK6544262.1"/>
    <property type="molecule type" value="Genomic_DNA"/>
</dbReference>
<dbReference type="GO" id="GO:0022904">
    <property type="term" value="P:respiratory electron transport chain"/>
    <property type="evidence" value="ECO:0007669"/>
    <property type="project" value="TreeGrafter"/>
</dbReference>
<reference evidence="2 3" key="1">
    <citation type="submission" date="2019-10" db="EMBL/GenBank/DDBJ databases">
        <authorList>
            <person name="Palmer J.M."/>
        </authorList>
    </citation>
    <scope>NUCLEOTIDE SEQUENCE [LARGE SCALE GENOMIC DNA]</scope>
    <source>
        <strain evidence="2 3">TWF694</strain>
    </source>
</reference>
<dbReference type="Pfam" id="PF13233">
    <property type="entry name" value="Complex1_LYR_2"/>
    <property type="match status" value="1"/>
</dbReference>
<name>A0AAV9XQ82_9PEZI</name>
<evidence type="ECO:0000313" key="2">
    <source>
        <dbReference type="EMBL" id="KAK6544262.1"/>
    </source>
</evidence>
<dbReference type="InterPro" id="IPR045296">
    <property type="entry name" value="Complex1_LYR_ETFRF1_LYRM5"/>
</dbReference>
<dbReference type="Proteomes" id="UP001365542">
    <property type="component" value="Unassembled WGS sequence"/>
</dbReference>
<dbReference type="InterPro" id="IPR052000">
    <property type="entry name" value="ETFRF1"/>
</dbReference>
<organism evidence="2 3">
    <name type="scientific">Orbilia ellipsospora</name>
    <dbReference type="NCBI Taxonomy" id="2528407"/>
    <lineage>
        <taxon>Eukaryota</taxon>
        <taxon>Fungi</taxon>
        <taxon>Dikarya</taxon>
        <taxon>Ascomycota</taxon>
        <taxon>Pezizomycotina</taxon>
        <taxon>Orbiliomycetes</taxon>
        <taxon>Orbiliales</taxon>
        <taxon>Orbiliaceae</taxon>
        <taxon>Orbilia</taxon>
    </lineage>
</organism>
<proteinExistence type="inferred from homology"/>
<accession>A0AAV9XQ82</accession>
<dbReference type="AlphaFoldDB" id="A0AAV9XQ82"/>
<keyword evidence="3" id="KW-1185">Reference proteome</keyword>
<dbReference type="GO" id="GO:0090324">
    <property type="term" value="P:negative regulation of oxidative phosphorylation"/>
    <property type="evidence" value="ECO:0007669"/>
    <property type="project" value="InterPro"/>
</dbReference>
<gene>
    <name evidence="2" type="ORF">TWF694_000964</name>
</gene>
<comment type="caution">
    <text evidence="2">The sequence shown here is derived from an EMBL/GenBank/DDBJ whole genome shotgun (WGS) entry which is preliminary data.</text>
</comment>
<sequence length="80" mass="9561">MSTLRYKVLNTYKELLFLGKSYPLGYTYFRTRCHAAFSKAAGITDEAEIEKKLALAEYVKKEIEMLYYLKKYRAIKKRYE</sequence>
<protein>
    <recommendedName>
        <fullName evidence="4">LYR motif-containing protein 5A</fullName>
    </recommendedName>
</protein>
<dbReference type="PANTHER" id="PTHR21024">
    <property type="entry name" value="GROWTH HORMONE-INDUCIBLE SOLUBLE PROTEIN-RELATED"/>
    <property type="match status" value="1"/>
</dbReference>
<dbReference type="GO" id="GO:0005739">
    <property type="term" value="C:mitochondrion"/>
    <property type="evidence" value="ECO:0007669"/>
    <property type="project" value="TreeGrafter"/>
</dbReference>
<dbReference type="PANTHER" id="PTHR21024:SF0">
    <property type="entry name" value="ELECTRON TRANSFER FLAVOPROTEIN REGULATORY FACTOR 1"/>
    <property type="match status" value="1"/>
</dbReference>